<evidence type="ECO:0000256" key="7">
    <source>
        <dbReference type="ARBA" id="ARBA00022692"/>
    </source>
</evidence>
<dbReference type="OrthoDB" id="9805682at2"/>
<feature type="transmembrane region" description="Helical" evidence="12">
    <location>
        <begin position="220"/>
        <end position="239"/>
    </location>
</feature>
<dbReference type="InterPro" id="IPR042094">
    <property type="entry name" value="T2SS_GspF_sf"/>
</dbReference>
<evidence type="ECO:0000313" key="14">
    <source>
        <dbReference type="EMBL" id="AQQ71389.1"/>
    </source>
</evidence>
<dbReference type="GO" id="GO:0015628">
    <property type="term" value="P:protein secretion by the type II secretion system"/>
    <property type="evidence" value="ECO:0007669"/>
    <property type="project" value="TreeGrafter"/>
</dbReference>
<keyword evidence="5" id="KW-1003">Cell membrane</keyword>
<evidence type="ECO:0000256" key="10">
    <source>
        <dbReference type="ARBA" id="ARBA00030750"/>
    </source>
</evidence>
<evidence type="ECO:0000256" key="4">
    <source>
        <dbReference type="ARBA" id="ARBA00022448"/>
    </source>
</evidence>
<feature type="transmembrane region" description="Helical" evidence="12">
    <location>
        <begin position="374"/>
        <end position="395"/>
    </location>
</feature>
<dbReference type="PANTHER" id="PTHR30012">
    <property type="entry name" value="GENERAL SECRETION PATHWAY PROTEIN"/>
    <property type="match status" value="1"/>
</dbReference>
<keyword evidence="15" id="KW-1185">Reference proteome</keyword>
<dbReference type="InterPro" id="IPR003004">
    <property type="entry name" value="GspF/PilC"/>
</dbReference>
<comment type="similarity">
    <text evidence="3 11">Belongs to the GSP F family.</text>
</comment>
<feature type="transmembrane region" description="Helical" evidence="12">
    <location>
        <begin position="167"/>
        <end position="189"/>
    </location>
</feature>
<dbReference type="GO" id="GO:0005886">
    <property type="term" value="C:plasma membrane"/>
    <property type="evidence" value="ECO:0007669"/>
    <property type="project" value="UniProtKB-SubCell"/>
</dbReference>
<evidence type="ECO:0000256" key="1">
    <source>
        <dbReference type="ARBA" id="ARBA00002684"/>
    </source>
</evidence>
<dbReference type="Proteomes" id="UP000188181">
    <property type="component" value="Chromosome"/>
</dbReference>
<keyword evidence="7 11" id="KW-0812">Transmembrane</keyword>
<dbReference type="EMBL" id="CP019646">
    <property type="protein sequence ID" value="AQQ71389.1"/>
    <property type="molecule type" value="Genomic_DNA"/>
</dbReference>
<reference evidence="15" key="1">
    <citation type="submission" date="2017-02" db="EMBL/GenBank/DDBJ databases">
        <title>Comparative genomics and description of representatives of a novel lineage of planctomycetes thriving in anoxic sediments.</title>
        <authorList>
            <person name="Spring S."/>
            <person name="Bunk B."/>
            <person name="Sproer C."/>
        </authorList>
    </citation>
    <scope>NUCLEOTIDE SEQUENCE [LARGE SCALE GENOMIC DNA]</scope>
    <source>
        <strain evidence="15">SM-Chi-D1</strain>
    </source>
</reference>
<keyword evidence="6" id="KW-0997">Cell inner membrane</keyword>
<gene>
    <name evidence="14" type="primary">epsF_2</name>
    <name evidence="14" type="ORF">SMSP2_01762</name>
</gene>
<proteinExistence type="inferred from homology"/>
<dbReference type="STRING" id="1851148.SMSP2_01762"/>
<dbReference type="InterPro" id="IPR001992">
    <property type="entry name" value="T2SS_GspF/T4SS_PilC_CS"/>
</dbReference>
<evidence type="ECO:0000256" key="3">
    <source>
        <dbReference type="ARBA" id="ARBA00005745"/>
    </source>
</evidence>
<evidence type="ECO:0000256" key="11">
    <source>
        <dbReference type="RuleBase" id="RU003923"/>
    </source>
</evidence>
<comment type="function">
    <text evidence="1">Component of the type II secretion system inner membrane complex required for the energy-dependent secretion of extracellular factors such as proteases and toxins from the periplasm.</text>
</comment>
<feature type="domain" description="Type II secretion system protein GspF" evidence="13">
    <location>
        <begin position="67"/>
        <end position="190"/>
    </location>
</feature>
<sequence>MPQFKYKARDEHGKELTGSIQAAEKKAAVSALMARSLVPLHVEPDKGKHESHKHFHGRLRRCDVEMFTRELGSLLAAGMPLSRSLKILVRETEKPALAHLVQTIYDNVSNGMSLGDAMRQWPKVFPPVYIAMIQAGETGGFLELVLAQIADFRSRERDLMSRVQSALVYPVVLCVLVVVILVFMLTYFIPRFSSIFTEFGGNLPRLTEMVVSVSNMLMKYWIITAVGAVMLVVGIKTWLSRPEGKASWDRWVLKLPIFGKLSSRFAFVRFARMLGTLISSGVPLITALQVAKESIGNSRLSETVNTSVDMVRRGMTLAGGLRICPELFSGSNIEMISIAEESSRLGEELLRLAEFNEKELDRNLKTAVSLAEPAMLFVMAALVGTIVIAMLLPIFNLQELIH</sequence>
<evidence type="ECO:0000256" key="9">
    <source>
        <dbReference type="ARBA" id="ARBA00023136"/>
    </source>
</evidence>
<dbReference type="PROSITE" id="PS00874">
    <property type="entry name" value="T2SP_F"/>
    <property type="match status" value="1"/>
</dbReference>
<dbReference type="RefSeq" id="WP_146683572.1">
    <property type="nucleotide sequence ID" value="NZ_CP019646.1"/>
</dbReference>
<evidence type="ECO:0000256" key="6">
    <source>
        <dbReference type="ARBA" id="ARBA00022519"/>
    </source>
</evidence>
<dbReference type="Pfam" id="PF00482">
    <property type="entry name" value="T2SSF"/>
    <property type="match status" value="2"/>
</dbReference>
<keyword evidence="4 11" id="KW-0813">Transport</keyword>
<keyword evidence="9 12" id="KW-0472">Membrane</keyword>
<dbReference type="InterPro" id="IPR018076">
    <property type="entry name" value="T2SS_GspF_dom"/>
</dbReference>
<evidence type="ECO:0000256" key="12">
    <source>
        <dbReference type="SAM" id="Phobius"/>
    </source>
</evidence>
<keyword evidence="8 12" id="KW-1133">Transmembrane helix</keyword>
<protein>
    <recommendedName>
        <fullName evidence="10">General secretion pathway protein F</fullName>
    </recommendedName>
</protein>
<dbReference type="FunFam" id="1.20.81.30:FF:000001">
    <property type="entry name" value="Type II secretion system protein F"/>
    <property type="match status" value="1"/>
</dbReference>
<dbReference type="PANTHER" id="PTHR30012:SF0">
    <property type="entry name" value="TYPE II SECRETION SYSTEM PROTEIN F-RELATED"/>
    <property type="match status" value="1"/>
</dbReference>
<dbReference type="Gene3D" id="1.20.81.30">
    <property type="entry name" value="Type II secretion system (T2SS), domain F"/>
    <property type="match status" value="2"/>
</dbReference>
<comment type="subcellular location">
    <subcellularLocation>
        <location evidence="2">Cell inner membrane</location>
        <topology evidence="2">Multi-pass membrane protein</topology>
    </subcellularLocation>
    <subcellularLocation>
        <location evidence="11">Cell membrane</location>
        <topology evidence="11">Multi-pass membrane protein</topology>
    </subcellularLocation>
</comment>
<name>A0A1Q2MFF2_9BACT</name>
<dbReference type="KEGG" id="pbas:SMSP2_01762"/>
<evidence type="ECO:0000256" key="5">
    <source>
        <dbReference type="ARBA" id="ARBA00022475"/>
    </source>
</evidence>
<evidence type="ECO:0000256" key="8">
    <source>
        <dbReference type="ARBA" id="ARBA00022989"/>
    </source>
</evidence>
<dbReference type="AlphaFoldDB" id="A0A1Q2MFF2"/>
<evidence type="ECO:0000256" key="2">
    <source>
        <dbReference type="ARBA" id="ARBA00004429"/>
    </source>
</evidence>
<evidence type="ECO:0000259" key="13">
    <source>
        <dbReference type="Pfam" id="PF00482"/>
    </source>
</evidence>
<accession>A0A1Q2MFF2</accession>
<dbReference type="PRINTS" id="PR00812">
    <property type="entry name" value="BCTERIALGSPF"/>
</dbReference>
<organism evidence="14 15">
    <name type="scientific">Limihaloglobus sulfuriphilus</name>
    <dbReference type="NCBI Taxonomy" id="1851148"/>
    <lineage>
        <taxon>Bacteria</taxon>
        <taxon>Pseudomonadati</taxon>
        <taxon>Planctomycetota</taxon>
        <taxon>Phycisphaerae</taxon>
        <taxon>Sedimentisphaerales</taxon>
        <taxon>Sedimentisphaeraceae</taxon>
        <taxon>Limihaloglobus</taxon>
    </lineage>
</organism>
<feature type="domain" description="Type II secretion system protein GspF" evidence="13">
    <location>
        <begin position="270"/>
        <end position="393"/>
    </location>
</feature>
<evidence type="ECO:0000313" key="15">
    <source>
        <dbReference type="Proteomes" id="UP000188181"/>
    </source>
</evidence>